<protein>
    <recommendedName>
        <fullName evidence="5">Prefoldin subunit 5</fullName>
    </recommendedName>
</protein>
<proteinExistence type="inferred from homology"/>
<dbReference type="SUPFAM" id="SSF46579">
    <property type="entry name" value="Prefoldin"/>
    <property type="match status" value="1"/>
</dbReference>
<comment type="caution">
    <text evidence="3">The sequence shown here is derived from an EMBL/GenBank/DDBJ whole genome shotgun (WGS) entry which is preliminary data.</text>
</comment>
<evidence type="ECO:0000256" key="1">
    <source>
        <dbReference type="ARBA" id="ARBA00010048"/>
    </source>
</evidence>
<organism evidence="3 4">
    <name type="scientific">Mucor flavus</name>
    <dbReference type="NCBI Taxonomy" id="439312"/>
    <lineage>
        <taxon>Eukaryota</taxon>
        <taxon>Fungi</taxon>
        <taxon>Fungi incertae sedis</taxon>
        <taxon>Mucoromycota</taxon>
        <taxon>Mucoromycotina</taxon>
        <taxon>Mucoromycetes</taxon>
        <taxon>Mucorales</taxon>
        <taxon>Mucorineae</taxon>
        <taxon>Mucoraceae</taxon>
        <taxon>Mucor</taxon>
    </lineage>
</organism>
<dbReference type="CDD" id="cd23157">
    <property type="entry name" value="Prefoldin_5"/>
    <property type="match status" value="1"/>
</dbReference>
<accession>A0ABP9YLU8</accession>
<dbReference type="EMBL" id="BAABUK010000003">
    <property type="protein sequence ID" value="GAA5807843.1"/>
    <property type="molecule type" value="Genomic_DNA"/>
</dbReference>
<evidence type="ECO:0000256" key="2">
    <source>
        <dbReference type="SAM" id="Coils"/>
    </source>
</evidence>
<dbReference type="InterPro" id="IPR011599">
    <property type="entry name" value="PFD_alpha_archaea"/>
</dbReference>
<reference evidence="3 4" key="1">
    <citation type="submission" date="2024-04" db="EMBL/GenBank/DDBJ databases">
        <title>genome sequences of Mucor flavus KT1a and Helicostylum pulchrum KT1b strains isolated from the surface of a dry-aged beef.</title>
        <authorList>
            <person name="Toyotome T."/>
            <person name="Hosono M."/>
            <person name="Torimaru M."/>
            <person name="Fukuda K."/>
            <person name="Mikami N."/>
        </authorList>
    </citation>
    <scope>NUCLEOTIDE SEQUENCE [LARGE SCALE GENOMIC DNA]</scope>
    <source>
        <strain evidence="3 4">KT1a</strain>
    </source>
</reference>
<dbReference type="Proteomes" id="UP001473302">
    <property type="component" value="Unassembled WGS sequence"/>
</dbReference>
<evidence type="ECO:0008006" key="5">
    <source>
        <dbReference type="Google" id="ProtNLM"/>
    </source>
</evidence>
<dbReference type="PANTHER" id="PTHR12674:SF2">
    <property type="entry name" value="PREFOLDIN SUBUNIT 5"/>
    <property type="match status" value="1"/>
</dbReference>
<name>A0ABP9YLU8_9FUNG</name>
<evidence type="ECO:0000313" key="3">
    <source>
        <dbReference type="EMBL" id="GAA5807843.1"/>
    </source>
</evidence>
<dbReference type="InterPro" id="IPR004127">
    <property type="entry name" value="Prefoldin_subunit_alpha"/>
</dbReference>
<sequence>MAQAQQQQQVNIADLDMNALQQVKGQLEEELNHLTQSYSKLKNVQGRFTDCAESVDALKVEKADGKLSNVSKVIVDVGTGYYVEKSVGDASKFYNDKVGYVKKNLGTLEKTITDKQSTLRAIVNVMQDKMQEQQK</sequence>
<evidence type="ECO:0000313" key="4">
    <source>
        <dbReference type="Proteomes" id="UP001473302"/>
    </source>
</evidence>
<dbReference type="Gene3D" id="1.10.287.370">
    <property type="match status" value="1"/>
</dbReference>
<dbReference type="NCBIfam" id="TIGR00293">
    <property type="entry name" value="prefoldin subunit alpha"/>
    <property type="match status" value="1"/>
</dbReference>
<gene>
    <name evidence="3" type="ORF">MFLAVUS_001222</name>
</gene>
<dbReference type="PANTHER" id="PTHR12674">
    <property type="entry name" value="PREFOLDIN SUBUNIT 5"/>
    <property type="match status" value="1"/>
</dbReference>
<dbReference type="Pfam" id="PF02996">
    <property type="entry name" value="Prefoldin"/>
    <property type="match status" value="1"/>
</dbReference>
<keyword evidence="4" id="KW-1185">Reference proteome</keyword>
<comment type="similarity">
    <text evidence="1">Belongs to the prefoldin subunit alpha family.</text>
</comment>
<feature type="coiled-coil region" evidence="2">
    <location>
        <begin position="10"/>
        <end position="44"/>
    </location>
</feature>
<dbReference type="InterPro" id="IPR009053">
    <property type="entry name" value="Prefoldin"/>
</dbReference>
<keyword evidence="2" id="KW-0175">Coiled coil</keyword>